<dbReference type="GO" id="GO:0009307">
    <property type="term" value="P:DNA restriction-modification system"/>
    <property type="evidence" value="ECO:0007669"/>
    <property type="project" value="UniProtKB-KW"/>
</dbReference>
<dbReference type="REBASE" id="77354">
    <property type="entry name" value="S2.Apa233ORF3120P"/>
</dbReference>
<dbReference type="EMBL" id="FO681347">
    <property type="protein sequence ID" value="CCV63890.1"/>
    <property type="molecule type" value="Genomic_DNA"/>
</dbReference>
<protein>
    <submittedName>
        <fullName evidence="5">Putative Restriction endonuclease S subunit</fullName>
    </submittedName>
</protein>
<proteinExistence type="inferred from homology"/>
<dbReference type="AlphaFoldDB" id="U4KNV2"/>
<dbReference type="PANTHER" id="PTHR30408:SF13">
    <property type="entry name" value="TYPE I RESTRICTION ENZYME HINDI SPECIFICITY SUBUNIT"/>
    <property type="match status" value="1"/>
</dbReference>
<organism evidence="5 6">
    <name type="scientific">Alteracholeplasma palmae (strain ATCC 49389 / J233)</name>
    <name type="common">Acholeplasma palmae</name>
    <dbReference type="NCBI Taxonomy" id="1318466"/>
    <lineage>
        <taxon>Bacteria</taxon>
        <taxon>Bacillati</taxon>
        <taxon>Mycoplasmatota</taxon>
        <taxon>Mollicutes</taxon>
        <taxon>Acholeplasmatales</taxon>
        <taxon>Acholeplasmataceae</taxon>
        <taxon>Acholeplasma</taxon>
    </lineage>
</organism>
<keyword evidence="6" id="KW-1185">Reference proteome</keyword>
<name>U4KNV2_ALTPJ</name>
<evidence type="ECO:0000256" key="3">
    <source>
        <dbReference type="ARBA" id="ARBA00023125"/>
    </source>
</evidence>
<keyword evidence="2" id="KW-0680">Restriction system</keyword>
<evidence type="ECO:0000259" key="4">
    <source>
        <dbReference type="Pfam" id="PF01420"/>
    </source>
</evidence>
<gene>
    <name evidence="5" type="primary">hsdS</name>
    <name evidence="5" type="ORF">BN85403130</name>
</gene>
<dbReference type="GO" id="GO:0004519">
    <property type="term" value="F:endonuclease activity"/>
    <property type="evidence" value="ECO:0007669"/>
    <property type="project" value="UniProtKB-KW"/>
</dbReference>
<accession>U4KNV2</accession>
<dbReference type="RefSeq" id="WP_026656096.1">
    <property type="nucleotide sequence ID" value="NC_022538.1"/>
</dbReference>
<feature type="domain" description="Type I restriction modification DNA specificity" evidence="4">
    <location>
        <begin position="21"/>
        <end position="201"/>
    </location>
</feature>
<dbReference type="Pfam" id="PF01420">
    <property type="entry name" value="Methylase_S"/>
    <property type="match status" value="1"/>
</dbReference>
<keyword evidence="3" id="KW-0238">DNA-binding</keyword>
<dbReference type="Gene3D" id="3.90.220.20">
    <property type="entry name" value="DNA methylase specificity domains"/>
    <property type="match status" value="1"/>
</dbReference>
<dbReference type="PANTHER" id="PTHR30408">
    <property type="entry name" value="TYPE-1 RESTRICTION ENZYME ECOKI SPECIFICITY PROTEIN"/>
    <property type="match status" value="1"/>
</dbReference>
<dbReference type="Gene3D" id="1.10.287.1120">
    <property type="entry name" value="Bipartite methylase S protein"/>
    <property type="match status" value="1"/>
</dbReference>
<sequence>MNKSDKKILNVPHLRFSEFTDEWVKYRLGNIMTFKNGLNKGKEFFGAGTPIVNYMDINKNENIVSSMIKGVVTVTDNEMKNFQIMKGDVFFTRTSETSDEIGLSASLLEDVPKGVFSGFILRGRPIDGIFENSFSGYYFRSGAVRKEIIKHSSITTRALTSGGSLSQLNISLPTLREQCKIAKLLRLIDNNIDSQRKLINKYESLIKWIYGK</sequence>
<keyword evidence="5" id="KW-0540">Nuclease</keyword>
<dbReference type="InterPro" id="IPR000055">
    <property type="entry name" value="Restrct_endonuc_typeI_TRD"/>
</dbReference>
<reference evidence="5 6" key="1">
    <citation type="journal article" date="2013" name="J. Mol. Microbiol. Biotechnol.">
        <title>Analysis of the Complete Genomes of Acholeplasma brassicae , A. palmae and A. laidlawii and Their Comparison to the Obligate Parasites from ' Candidatus Phytoplasma'.</title>
        <authorList>
            <person name="Kube M."/>
            <person name="Siewert C."/>
            <person name="Migdoll A.M."/>
            <person name="Duduk B."/>
            <person name="Holz S."/>
            <person name="Rabus R."/>
            <person name="Seemuller E."/>
            <person name="Mitrovic J."/>
            <person name="Muller I."/>
            <person name="Buttner C."/>
            <person name="Reinhardt R."/>
        </authorList>
    </citation>
    <scope>NUCLEOTIDE SEQUENCE [LARGE SCALE GENOMIC DNA]</scope>
    <source>
        <strain evidence="5 6">J233</strain>
    </source>
</reference>
<dbReference type="STRING" id="1318466.BN85403130"/>
<dbReference type="GO" id="GO:0003677">
    <property type="term" value="F:DNA binding"/>
    <property type="evidence" value="ECO:0007669"/>
    <property type="project" value="UniProtKB-KW"/>
</dbReference>
<dbReference type="InterPro" id="IPR044946">
    <property type="entry name" value="Restrct_endonuc_typeI_TRD_sf"/>
</dbReference>
<keyword evidence="5" id="KW-0255">Endonuclease</keyword>
<dbReference type="HOGENOM" id="CLU_104152_0_1_14"/>
<dbReference type="KEGG" id="apal:BN85403130"/>
<evidence type="ECO:0000256" key="1">
    <source>
        <dbReference type="ARBA" id="ARBA00010923"/>
    </source>
</evidence>
<keyword evidence="5" id="KW-0378">Hydrolase</keyword>
<evidence type="ECO:0000256" key="2">
    <source>
        <dbReference type="ARBA" id="ARBA00022747"/>
    </source>
</evidence>
<dbReference type="InterPro" id="IPR052021">
    <property type="entry name" value="Type-I_RS_S_subunit"/>
</dbReference>
<comment type="similarity">
    <text evidence="1">Belongs to the type-I restriction system S methylase family.</text>
</comment>
<dbReference type="SUPFAM" id="SSF116734">
    <property type="entry name" value="DNA methylase specificity domain"/>
    <property type="match status" value="1"/>
</dbReference>
<evidence type="ECO:0000313" key="6">
    <source>
        <dbReference type="Proteomes" id="UP000032740"/>
    </source>
</evidence>
<dbReference type="OrthoDB" id="401454at2"/>
<dbReference type="Proteomes" id="UP000032740">
    <property type="component" value="Chromosome"/>
</dbReference>
<evidence type="ECO:0000313" key="5">
    <source>
        <dbReference type="EMBL" id="CCV63890.1"/>
    </source>
</evidence>